<feature type="domain" description="Methylmalonyl-CoA mutase alpha/beta chain catalytic" evidence="1">
    <location>
        <begin position="154"/>
        <end position="454"/>
    </location>
</feature>
<dbReference type="InterPro" id="IPR016176">
    <property type="entry name" value="Cbl-dep_enz_cat"/>
</dbReference>
<dbReference type="GO" id="GO:0031419">
    <property type="term" value="F:cobalamin binding"/>
    <property type="evidence" value="ECO:0007669"/>
    <property type="project" value="InterPro"/>
</dbReference>
<dbReference type="GO" id="GO:0016866">
    <property type="term" value="F:intramolecular transferase activity"/>
    <property type="evidence" value="ECO:0007669"/>
    <property type="project" value="InterPro"/>
</dbReference>
<proteinExistence type="predicted"/>
<dbReference type="PANTHER" id="PTHR48101:SF1">
    <property type="entry name" value="METHYLMALONYL-COA MUTASE, LARGE SUBUNIT"/>
    <property type="match status" value="1"/>
</dbReference>
<protein>
    <recommendedName>
        <fullName evidence="1">Methylmalonyl-CoA mutase alpha/beta chain catalytic domain-containing protein</fullName>
    </recommendedName>
</protein>
<sequence>MNTSLFSEFPKITKNDWIAQVTKDLKGKNFEETLVWQTLENFEVQPYYSEEDLQNLPIANIQAAQKNKNSGSWQNRAYIKYNTEKEVNVLIINYLQRGVSAVVIDFGKTDVEKVDWAKLLNNVKLSDNPVFFKTPYREQALEQLTKIVHYLPKGGFQVDVLAELFLNDEPTLSNYTWENTKQILSKTLQFPQFSAFTVESHVFHNSGANTVQELAFILASAVEYVDKLTDLGLTPEQVISKFEFSISIGTNYFMEVAKLRALRYLWSKVLEAYNCASLIKDCQIHCQTSSFYNSTLSPYTNMLRATTEAMSAVMGGCDSLTISAYDAVLNNELSSDFGERIAQNMAILMKEEAHLDKTIDPSAGSYYIENLTYQLATEAWNLFQKVESLGGITAAFEQGFVQEEVNKSYEANVNRLKGGKVMVGVNKFRIEPENTLPKTEKVNTNKLQNRRLSEVFE</sequence>
<organism evidence="2 3">
    <name type="scientific">Emticicia aquatilis</name>
    <dbReference type="NCBI Taxonomy" id="1537369"/>
    <lineage>
        <taxon>Bacteria</taxon>
        <taxon>Pseudomonadati</taxon>
        <taxon>Bacteroidota</taxon>
        <taxon>Cytophagia</taxon>
        <taxon>Cytophagales</taxon>
        <taxon>Leadbetterellaceae</taxon>
        <taxon>Emticicia</taxon>
    </lineage>
</organism>
<dbReference type="Gene3D" id="3.20.20.240">
    <property type="entry name" value="Methylmalonyl-CoA mutase"/>
    <property type="match status" value="1"/>
</dbReference>
<dbReference type="SUPFAM" id="SSF51703">
    <property type="entry name" value="Cobalamin (vitamin B12)-dependent enzymes"/>
    <property type="match status" value="1"/>
</dbReference>
<keyword evidence="3" id="KW-1185">Reference proteome</keyword>
<reference evidence="2" key="1">
    <citation type="journal article" date="2014" name="Int. J. Syst. Evol. Microbiol.">
        <title>Complete genome sequence of Corynebacterium casei LMG S-19264T (=DSM 44701T), isolated from a smear-ripened cheese.</title>
        <authorList>
            <consortium name="US DOE Joint Genome Institute (JGI-PGF)"/>
            <person name="Walter F."/>
            <person name="Albersmeier A."/>
            <person name="Kalinowski J."/>
            <person name="Ruckert C."/>
        </authorList>
    </citation>
    <scope>NUCLEOTIDE SEQUENCE</scope>
    <source>
        <strain evidence="2">CGMCC 1.15958</strain>
    </source>
</reference>
<evidence type="ECO:0000259" key="1">
    <source>
        <dbReference type="Pfam" id="PF01642"/>
    </source>
</evidence>
<dbReference type="EMBL" id="BMKK01000002">
    <property type="protein sequence ID" value="GGD47662.1"/>
    <property type="molecule type" value="Genomic_DNA"/>
</dbReference>
<dbReference type="Proteomes" id="UP000609064">
    <property type="component" value="Unassembled WGS sequence"/>
</dbReference>
<accession>A0A917DLR9</accession>
<evidence type="ECO:0000313" key="3">
    <source>
        <dbReference type="Proteomes" id="UP000609064"/>
    </source>
</evidence>
<name>A0A917DLR9_9BACT</name>
<comment type="caution">
    <text evidence="2">The sequence shown here is derived from an EMBL/GenBank/DDBJ whole genome shotgun (WGS) entry which is preliminary data.</text>
</comment>
<dbReference type="Pfam" id="PF01642">
    <property type="entry name" value="MM_CoA_mutase"/>
    <property type="match status" value="1"/>
</dbReference>
<dbReference type="InterPro" id="IPR006099">
    <property type="entry name" value="MeMalonylCoA_mutase_a/b_cat"/>
</dbReference>
<gene>
    <name evidence="2" type="ORF">GCM10011514_09560</name>
</gene>
<evidence type="ECO:0000313" key="2">
    <source>
        <dbReference type="EMBL" id="GGD47662.1"/>
    </source>
</evidence>
<dbReference type="RefSeq" id="WP_188764902.1">
    <property type="nucleotide sequence ID" value="NZ_BMKK01000002.1"/>
</dbReference>
<dbReference type="PANTHER" id="PTHR48101">
    <property type="entry name" value="METHYLMALONYL-COA MUTASE, MITOCHONDRIAL-RELATED"/>
    <property type="match status" value="1"/>
</dbReference>
<reference evidence="2" key="2">
    <citation type="submission" date="2020-09" db="EMBL/GenBank/DDBJ databases">
        <authorList>
            <person name="Sun Q."/>
            <person name="Zhou Y."/>
        </authorList>
    </citation>
    <scope>NUCLEOTIDE SEQUENCE</scope>
    <source>
        <strain evidence="2">CGMCC 1.15958</strain>
    </source>
</reference>
<dbReference type="AlphaFoldDB" id="A0A917DLR9"/>